<keyword evidence="11" id="KW-0067">ATP-binding</keyword>
<keyword evidence="19" id="KW-1185">Reference proteome</keyword>
<evidence type="ECO:0000256" key="7">
    <source>
        <dbReference type="ARBA" id="ARBA00022679"/>
    </source>
</evidence>
<evidence type="ECO:0000313" key="18">
    <source>
        <dbReference type="EMBL" id="MBB3142349.1"/>
    </source>
</evidence>
<dbReference type="CDD" id="cd12914">
    <property type="entry name" value="PDC1_DGC_like"/>
    <property type="match status" value="1"/>
</dbReference>
<dbReference type="InterPro" id="IPR003594">
    <property type="entry name" value="HATPase_dom"/>
</dbReference>
<dbReference type="SUPFAM" id="SSF103190">
    <property type="entry name" value="Sensory domain-like"/>
    <property type="match status" value="1"/>
</dbReference>
<sequence length="593" mass="65585">MTRPWRIALLSAAGLLAATLWWCVWQWQFQQSLEIARQHADNRLSLYSTTLEGALARFAFLPRLLAGQAPVRSAVLEPSGHTIDRVNRYLEQVAEDAGAEAIFLLDRRGDTVASSNHDSPDSFIGHHYGFRPYFQDALDEGEGEFFAIGSTTERAGYFVSAPVVSTADGRAVGVVAIKVALESLQASWRRAGETVLLSDANGVVILSSRPGWRYRALAPITAAAMDEIRQQRQFLDQSLERLGRVLADDSLAIGDGSSSERYLDLSREQQRLGWTMHYLVPMRPLYLDARNAFLAAAGATLVLLLLALWLRERQKRQRLRDREARIVREANERLEERVVERTQALQEAQEELVQAGKLASLGTMAAGIAHELNQPLSGIRTYAANGVRLLAKGREEAAASNFTRIQSLCDRQDALIRQLRLFARRGGSREPIDLEERLTFVLELLDERIRRQGVEVVIEHGEAPRLPVLGDALRLEQLLTNLLRNALDALVPIERPRLAICLAADGESMTLRIADNGPGLDEAILSRLFDPFFTTKAVGDGLGLGLFICFGIVQDLEGRISAANLPQGGACFEVTLPLAPTLPSSEGERQDDD</sequence>
<comment type="catalytic activity">
    <reaction evidence="1">
        <text>ATP + protein L-histidine = ADP + protein N-phospho-L-histidine.</text>
        <dbReference type="EC" id="2.7.13.3"/>
    </reaction>
</comment>
<dbReference type="Proteomes" id="UP000525987">
    <property type="component" value="Unassembled WGS sequence"/>
</dbReference>
<feature type="transmembrane region" description="Helical" evidence="16">
    <location>
        <begin position="292"/>
        <end position="310"/>
    </location>
</feature>
<keyword evidence="10 18" id="KW-0418">Kinase</keyword>
<evidence type="ECO:0000256" key="10">
    <source>
        <dbReference type="ARBA" id="ARBA00022777"/>
    </source>
</evidence>
<keyword evidence="5" id="KW-0997">Cell inner membrane</keyword>
<dbReference type="Pfam" id="PF02743">
    <property type="entry name" value="dCache_1"/>
    <property type="match status" value="1"/>
</dbReference>
<evidence type="ECO:0000256" key="15">
    <source>
        <dbReference type="ARBA" id="ARBA00073143"/>
    </source>
</evidence>
<feature type="domain" description="Histidine kinase" evidence="17">
    <location>
        <begin position="367"/>
        <end position="580"/>
    </location>
</feature>
<proteinExistence type="predicted"/>
<dbReference type="InterPro" id="IPR033479">
    <property type="entry name" value="dCache_1"/>
</dbReference>
<evidence type="ECO:0000256" key="9">
    <source>
        <dbReference type="ARBA" id="ARBA00022741"/>
    </source>
</evidence>
<keyword evidence="12 16" id="KW-1133">Transmembrane helix</keyword>
<dbReference type="GO" id="GO:0005524">
    <property type="term" value="F:ATP binding"/>
    <property type="evidence" value="ECO:0007669"/>
    <property type="project" value="UniProtKB-KW"/>
</dbReference>
<dbReference type="EMBL" id="JACHXM010000020">
    <property type="protein sequence ID" value="MBB3142349.1"/>
    <property type="molecule type" value="Genomic_DNA"/>
</dbReference>
<keyword evidence="13" id="KW-0902">Two-component regulatory system</keyword>
<dbReference type="SMART" id="SM00388">
    <property type="entry name" value="HisKA"/>
    <property type="match status" value="1"/>
</dbReference>
<evidence type="ECO:0000256" key="11">
    <source>
        <dbReference type="ARBA" id="ARBA00022840"/>
    </source>
</evidence>
<dbReference type="AlphaFoldDB" id="A0A7W5C072"/>
<dbReference type="Gene3D" id="3.30.565.10">
    <property type="entry name" value="Histidine kinase-like ATPase, C-terminal domain"/>
    <property type="match status" value="1"/>
</dbReference>
<dbReference type="InterPro" id="IPR017055">
    <property type="entry name" value="Sig_transdc_His_kinase_DctB"/>
</dbReference>
<evidence type="ECO:0000256" key="16">
    <source>
        <dbReference type="SAM" id="Phobius"/>
    </source>
</evidence>
<dbReference type="GO" id="GO:0005886">
    <property type="term" value="C:plasma membrane"/>
    <property type="evidence" value="ECO:0007669"/>
    <property type="project" value="UniProtKB-SubCell"/>
</dbReference>
<keyword evidence="6" id="KW-0597">Phosphoprotein</keyword>
<dbReference type="InterPro" id="IPR029151">
    <property type="entry name" value="Sensor-like_sf"/>
</dbReference>
<comment type="subcellular location">
    <subcellularLocation>
        <location evidence="2">Cell inner membrane</location>
        <topology evidence="2">Multi-pass membrane protein</topology>
    </subcellularLocation>
</comment>
<keyword evidence="8 16" id="KW-0812">Transmembrane</keyword>
<keyword evidence="7 18" id="KW-0808">Transferase</keyword>
<evidence type="ECO:0000313" key="19">
    <source>
        <dbReference type="Proteomes" id="UP000525987"/>
    </source>
</evidence>
<evidence type="ECO:0000256" key="6">
    <source>
        <dbReference type="ARBA" id="ARBA00022553"/>
    </source>
</evidence>
<evidence type="ECO:0000256" key="2">
    <source>
        <dbReference type="ARBA" id="ARBA00004429"/>
    </source>
</evidence>
<dbReference type="RefSeq" id="WP_343066370.1">
    <property type="nucleotide sequence ID" value="NZ_JACHXM010000020.1"/>
</dbReference>
<evidence type="ECO:0000256" key="8">
    <source>
        <dbReference type="ARBA" id="ARBA00022692"/>
    </source>
</evidence>
<evidence type="ECO:0000256" key="3">
    <source>
        <dbReference type="ARBA" id="ARBA00012438"/>
    </source>
</evidence>
<gene>
    <name evidence="18" type="ORF">FHR96_003238</name>
</gene>
<dbReference type="Gene3D" id="6.10.250.3020">
    <property type="match status" value="1"/>
</dbReference>
<keyword evidence="9" id="KW-0547">Nucleotide-binding</keyword>
<dbReference type="PANTHER" id="PTHR43065">
    <property type="entry name" value="SENSOR HISTIDINE KINASE"/>
    <property type="match status" value="1"/>
</dbReference>
<evidence type="ECO:0000256" key="13">
    <source>
        <dbReference type="ARBA" id="ARBA00023012"/>
    </source>
</evidence>
<evidence type="ECO:0000256" key="5">
    <source>
        <dbReference type="ARBA" id="ARBA00022519"/>
    </source>
</evidence>
<dbReference type="SUPFAM" id="SSF47384">
    <property type="entry name" value="Homodimeric domain of signal transducing histidine kinase"/>
    <property type="match status" value="1"/>
</dbReference>
<comment type="caution">
    <text evidence="18">The sequence shown here is derived from an EMBL/GenBank/DDBJ whole genome shotgun (WGS) entry which is preliminary data.</text>
</comment>
<dbReference type="Pfam" id="PF02518">
    <property type="entry name" value="HATPase_c"/>
    <property type="match status" value="1"/>
</dbReference>
<dbReference type="SMART" id="SM00387">
    <property type="entry name" value="HATPase_c"/>
    <property type="match status" value="1"/>
</dbReference>
<reference evidence="18 19" key="1">
    <citation type="submission" date="2020-08" db="EMBL/GenBank/DDBJ databases">
        <title>Genomic Encyclopedia of Type Strains, Phase III (KMG-III): the genomes of soil and plant-associated and newly described type strains.</title>
        <authorList>
            <person name="Whitman W."/>
        </authorList>
    </citation>
    <scope>NUCLEOTIDE SEQUENCE [LARGE SCALE GENOMIC DNA]</scope>
    <source>
        <strain evidence="18 19">CECT 5995</strain>
    </source>
</reference>
<dbReference type="InterPro" id="IPR036097">
    <property type="entry name" value="HisK_dim/P_sf"/>
</dbReference>
<dbReference type="CDD" id="cd00082">
    <property type="entry name" value="HisKA"/>
    <property type="match status" value="1"/>
</dbReference>
<dbReference type="GO" id="GO:0000155">
    <property type="term" value="F:phosphorelay sensor kinase activity"/>
    <property type="evidence" value="ECO:0007669"/>
    <property type="project" value="InterPro"/>
</dbReference>
<keyword evidence="14 16" id="KW-0472">Membrane</keyword>
<dbReference type="InterPro" id="IPR005467">
    <property type="entry name" value="His_kinase_dom"/>
</dbReference>
<dbReference type="PANTHER" id="PTHR43065:SF46">
    <property type="entry name" value="C4-DICARBOXYLATE TRANSPORT SENSOR PROTEIN DCTB"/>
    <property type="match status" value="1"/>
</dbReference>
<dbReference type="EC" id="2.7.13.3" evidence="3"/>
<name>A0A7W5C072_9GAMM</name>
<evidence type="ECO:0000256" key="14">
    <source>
        <dbReference type="ARBA" id="ARBA00023136"/>
    </source>
</evidence>
<dbReference type="FunFam" id="1.10.287.130:FF:000049">
    <property type="entry name" value="C4-dicarboxylate transport sensor protein DctB"/>
    <property type="match status" value="1"/>
</dbReference>
<evidence type="ECO:0000256" key="4">
    <source>
        <dbReference type="ARBA" id="ARBA00022475"/>
    </source>
</evidence>
<organism evidence="18 19">
    <name type="scientific">Halomonas organivorans</name>
    <dbReference type="NCBI Taxonomy" id="257772"/>
    <lineage>
        <taxon>Bacteria</taxon>
        <taxon>Pseudomonadati</taxon>
        <taxon>Pseudomonadota</taxon>
        <taxon>Gammaproteobacteria</taxon>
        <taxon>Oceanospirillales</taxon>
        <taxon>Halomonadaceae</taxon>
        <taxon>Halomonas</taxon>
    </lineage>
</organism>
<accession>A0A7W5C072</accession>
<dbReference type="InterPro" id="IPR036890">
    <property type="entry name" value="HATPase_C_sf"/>
</dbReference>
<protein>
    <recommendedName>
        <fullName evidence="15">C4-dicarboxylate transport sensor protein DctB</fullName>
        <ecNumber evidence="3">2.7.13.3</ecNumber>
    </recommendedName>
</protein>
<dbReference type="Gene3D" id="1.10.287.130">
    <property type="match status" value="1"/>
</dbReference>
<keyword evidence="4" id="KW-1003">Cell membrane</keyword>
<dbReference type="PRINTS" id="PR00344">
    <property type="entry name" value="BCTRLSENSOR"/>
</dbReference>
<dbReference type="InterPro" id="IPR003661">
    <property type="entry name" value="HisK_dim/P_dom"/>
</dbReference>
<evidence type="ECO:0000256" key="1">
    <source>
        <dbReference type="ARBA" id="ARBA00000085"/>
    </source>
</evidence>
<dbReference type="PIRSF" id="PIRSF036431">
    <property type="entry name" value="STHK_DctB"/>
    <property type="match status" value="1"/>
</dbReference>
<dbReference type="Gene3D" id="3.30.450.20">
    <property type="entry name" value="PAS domain"/>
    <property type="match status" value="2"/>
</dbReference>
<dbReference type="SUPFAM" id="SSF55874">
    <property type="entry name" value="ATPase domain of HSP90 chaperone/DNA topoisomerase II/histidine kinase"/>
    <property type="match status" value="1"/>
</dbReference>
<dbReference type="PROSITE" id="PS50109">
    <property type="entry name" value="HIS_KIN"/>
    <property type="match status" value="1"/>
</dbReference>
<evidence type="ECO:0000259" key="17">
    <source>
        <dbReference type="PROSITE" id="PS50109"/>
    </source>
</evidence>
<evidence type="ECO:0000256" key="12">
    <source>
        <dbReference type="ARBA" id="ARBA00022989"/>
    </source>
</evidence>
<dbReference type="InterPro" id="IPR004358">
    <property type="entry name" value="Sig_transdc_His_kin-like_C"/>
</dbReference>
<dbReference type="Pfam" id="PF00512">
    <property type="entry name" value="HisKA"/>
    <property type="match status" value="1"/>
</dbReference>